<evidence type="ECO:0000256" key="6">
    <source>
        <dbReference type="ARBA" id="ARBA00023014"/>
    </source>
</evidence>
<dbReference type="PANTHER" id="PTHR30109">
    <property type="entry name" value="HYDROXYLAMINE REDUCTASE"/>
    <property type="match status" value="1"/>
</dbReference>
<dbReference type="PIRSF" id="PIRSF000076">
    <property type="entry name" value="HCP"/>
    <property type="match status" value="1"/>
</dbReference>
<evidence type="ECO:0000256" key="3">
    <source>
        <dbReference type="ARBA" id="ARBA00022723"/>
    </source>
</evidence>
<evidence type="ECO:0000256" key="5">
    <source>
        <dbReference type="ARBA" id="ARBA00023004"/>
    </source>
</evidence>
<dbReference type="GO" id="GO:0004601">
    <property type="term" value="F:peroxidase activity"/>
    <property type="evidence" value="ECO:0007669"/>
    <property type="project" value="TreeGrafter"/>
</dbReference>
<dbReference type="Gene3D" id="1.20.1270.20">
    <property type="match status" value="2"/>
</dbReference>
<feature type="binding site" evidence="8">
    <location>
        <position position="508"/>
    </location>
    <ligand>
        <name>hybrid [4Fe-2O-2S] cluster</name>
        <dbReference type="ChEBI" id="CHEBI:60519"/>
    </ligand>
</feature>
<dbReference type="GO" id="GO:0051539">
    <property type="term" value="F:4 iron, 4 sulfur cluster binding"/>
    <property type="evidence" value="ECO:0007669"/>
    <property type="project" value="UniProtKB-KW"/>
</dbReference>
<dbReference type="EC" id="1.7.99.1" evidence="8"/>
<evidence type="ECO:0000313" key="9">
    <source>
        <dbReference type="EMBL" id="SHJ06264.1"/>
    </source>
</evidence>
<feature type="binding site" evidence="8">
    <location>
        <position position="29"/>
    </location>
    <ligand>
        <name>[4Fe-4S] cluster</name>
        <dbReference type="ChEBI" id="CHEBI:49883"/>
    </ligand>
</feature>
<dbReference type="FunFam" id="3.40.50.2030:FF:000001">
    <property type="entry name" value="Hydroxylamine reductase"/>
    <property type="match status" value="1"/>
</dbReference>
<dbReference type="NCBIfam" id="NF003658">
    <property type="entry name" value="PRK05290.1"/>
    <property type="match status" value="1"/>
</dbReference>
<keyword evidence="10" id="KW-1185">Reference proteome</keyword>
<evidence type="ECO:0000256" key="4">
    <source>
        <dbReference type="ARBA" id="ARBA00023002"/>
    </source>
</evidence>
<comment type="subcellular location">
    <subcellularLocation>
        <location evidence="1 8">Cytoplasm</location>
    </subcellularLocation>
</comment>
<keyword evidence="8" id="KW-0004">4Fe-4S</keyword>
<feature type="binding site" evidence="8">
    <location>
        <position position="46"/>
    </location>
    <ligand>
        <name>[4Fe-4S] cluster</name>
        <dbReference type="ChEBI" id="CHEBI:49883"/>
    </ligand>
</feature>
<dbReference type="InterPro" id="IPR016099">
    <property type="entry name" value="Prismane-like_a/b-sand"/>
</dbReference>
<dbReference type="GO" id="GO:0050418">
    <property type="term" value="F:hydroxylamine reductase activity"/>
    <property type="evidence" value="ECO:0007669"/>
    <property type="project" value="UniProtKB-UniRule"/>
</dbReference>
<dbReference type="SUPFAM" id="SSF56821">
    <property type="entry name" value="Prismane protein-like"/>
    <property type="match status" value="1"/>
</dbReference>
<name>A0A1M6G8P3_MALRU</name>
<feature type="binding site" evidence="8">
    <location>
        <position position="40"/>
    </location>
    <ligand>
        <name>[4Fe-4S] cluster</name>
        <dbReference type="ChEBI" id="CHEBI:49883"/>
    </ligand>
</feature>
<keyword evidence="5 8" id="KW-0408">Iron</keyword>
<feature type="binding site" evidence="8">
    <location>
        <position position="32"/>
    </location>
    <ligand>
        <name>[4Fe-4S] cluster</name>
        <dbReference type="ChEBI" id="CHEBI:49883"/>
    </ligand>
</feature>
<dbReference type="Gene3D" id="3.40.50.2030">
    <property type="match status" value="2"/>
</dbReference>
<evidence type="ECO:0000256" key="1">
    <source>
        <dbReference type="ARBA" id="ARBA00004496"/>
    </source>
</evidence>
<feature type="binding site" evidence="8">
    <location>
        <position position="506"/>
    </location>
    <ligand>
        <name>hybrid [4Fe-2O-2S] cluster</name>
        <dbReference type="ChEBI" id="CHEBI:60519"/>
    </ligand>
</feature>
<dbReference type="STRING" id="1122189.SAMN02745165_01451"/>
<comment type="cofactor">
    <cofactor evidence="8">
        <name>hybrid [4Fe-2O-2S] cluster</name>
        <dbReference type="ChEBI" id="CHEBI:60519"/>
    </cofactor>
    <text evidence="8">Binds 1 hybrid [4Fe-2O-2S] cluster.</text>
</comment>
<dbReference type="GO" id="GO:0005737">
    <property type="term" value="C:cytoplasm"/>
    <property type="evidence" value="ECO:0007669"/>
    <property type="project" value="UniProtKB-SubCell"/>
</dbReference>
<evidence type="ECO:0000256" key="7">
    <source>
        <dbReference type="ARBA" id="ARBA00051350"/>
    </source>
</evidence>
<evidence type="ECO:0000313" key="10">
    <source>
        <dbReference type="Proteomes" id="UP000184171"/>
    </source>
</evidence>
<comment type="function">
    <text evidence="8">Catalyzes the reduction of hydroxylamine to form NH(3) and H(2)O.</text>
</comment>
<feature type="binding site" evidence="8">
    <location>
        <position position="289"/>
    </location>
    <ligand>
        <name>hybrid [4Fe-2O-2S] cluster</name>
        <dbReference type="ChEBI" id="CHEBI:60519"/>
    </ligand>
</feature>
<evidence type="ECO:0000256" key="2">
    <source>
        <dbReference type="ARBA" id="ARBA00022490"/>
    </source>
</evidence>
<dbReference type="Pfam" id="PF03063">
    <property type="entry name" value="Prismane"/>
    <property type="match status" value="1"/>
</dbReference>
<dbReference type="GO" id="GO:0046872">
    <property type="term" value="F:metal ion binding"/>
    <property type="evidence" value="ECO:0007669"/>
    <property type="project" value="UniProtKB-KW"/>
</dbReference>
<comment type="catalytic activity">
    <reaction evidence="7 8">
        <text>A + NH4(+) + H2O = hydroxylamine + AH2 + H(+)</text>
        <dbReference type="Rhea" id="RHEA:22052"/>
        <dbReference type="ChEBI" id="CHEBI:13193"/>
        <dbReference type="ChEBI" id="CHEBI:15377"/>
        <dbReference type="ChEBI" id="CHEBI:15378"/>
        <dbReference type="ChEBI" id="CHEBI:15429"/>
        <dbReference type="ChEBI" id="CHEBI:17499"/>
        <dbReference type="ChEBI" id="CHEBI:28938"/>
        <dbReference type="EC" id="1.7.99.1"/>
    </reaction>
</comment>
<keyword evidence="4 8" id="KW-0560">Oxidoreductase</keyword>
<feature type="binding site" evidence="8">
    <location>
        <position position="265"/>
    </location>
    <ligand>
        <name>hybrid [4Fe-2O-2S] cluster</name>
        <dbReference type="ChEBI" id="CHEBI:60519"/>
    </ligand>
</feature>
<accession>A0A1M6G8P3</accession>
<dbReference type="PANTHER" id="PTHR30109:SF0">
    <property type="entry name" value="HYDROXYLAMINE REDUCTASE"/>
    <property type="match status" value="1"/>
</dbReference>
<dbReference type="GO" id="GO:0042542">
    <property type="term" value="P:response to hydrogen peroxide"/>
    <property type="evidence" value="ECO:0007669"/>
    <property type="project" value="TreeGrafter"/>
</dbReference>
<dbReference type="CDD" id="cd01914">
    <property type="entry name" value="HCP"/>
    <property type="match status" value="1"/>
</dbReference>
<protein>
    <recommendedName>
        <fullName evidence="8">Hydroxylamine reductase</fullName>
        <ecNumber evidence="8">1.7.99.1</ecNumber>
    </recommendedName>
    <alternativeName>
        <fullName evidence="8">Hybrid-cluster protein</fullName>
        <shortName evidence="8">HCP</shortName>
    </alternativeName>
    <alternativeName>
        <fullName evidence="8">Prismane protein</fullName>
    </alternativeName>
</protein>
<evidence type="ECO:0000256" key="8">
    <source>
        <dbReference type="HAMAP-Rule" id="MF_00069"/>
    </source>
</evidence>
<dbReference type="Proteomes" id="UP000184171">
    <property type="component" value="Unassembled WGS sequence"/>
</dbReference>
<dbReference type="HAMAP" id="MF_00069">
    <property type="entry name" value="Hydroxylam_reduct"/>
    <property type="match status" value="1"/>
</dbReference>
<reference evidence="9 10" key="1">
    <citation type="submission" date="2016-11" db="EMBL/GenBank/DDBJ databases">
        <authorList>
            <person name="Jaros S."/>
            <person name="Januszkiewicz K."/>
            <person name="Wedrychowicz H."/>
        </authorList>
    </citation>
    <scope>NUCLEOTIDE SEQUENCE [LARGE SCALE GENOMIC DNA]</scope>
    <source>
        <strain evidence="9 10">DSM 5091</strain>
    </source>
</reference>
<feature type="binding site" evidence="8">
    <location>
        <position position="333"/>
    </location>
    <ligand>
        <name>hybrid [4Fe-2O-2S] cluster</name>
        <dbReference type="ChEBI" id="CHEBI:60519"/>
    </ligand>
</feature>
<dbReference type="InterPro" id="IPR004137">
    <property type="entry name" value="HCP/CODH"/>
</dbReference>
<feature type="modified residue" description="Cysteine persulfide" evidence="8">
    <location>
        <position position="419"/>
    </location>
</feature>
<keyword evidence="3 8" id="KW-0479">Metal-binding</keyword>
<dbReference type="EMBL" id="FQZT01000004">
    <property type="protein sequence ID" value="SHJ06264.1"/>
    <property type="molecule type" value="Genomic_DNA"/>
</dbReference>
<dbReference type="AlphaFoldDB" id="A0A1M6G8P3"/>
<dbReference type="InterPro" id="IPR011254">
    <property type="entry name" value="Prismane-like_sf"/>
</dbReference>
<keyword evidence="2 8" id="KW-0963">Cytoplasm</keyword>
<dbReference type="FunFam" id="3.40.50.2030:FF:000002">
    <property type="entry name" value="Hydroxylamine reductase"/>
    <property type="match status" value="1"/>
</dbReference>
<comment type="similarity">
    <text evidence="8">Belongs to the HCP family.</text>
</comment>
<feature type="binding site" evidence="8">
    <location>
        <position position="447"/>
    </location>
    <ligand>
        <name>hybrid [4Fe-2O-2S] cluster</name>
        <dbReference type="ChEBI" id="CHEBI:60519"/>
    </ligand>
</feature>
<keyword evidence="6 8" id="KW-0411">Iron-sulfur</keyword>
<feature type="binding site" description="via persulfide group" evidence="8">
    <location>
        <position position="419"/>
    </location>
    <ligand>
        <name>hybrid [4Fe-2O-2S] cluster</name>
        <dbReference type="ChEBI" id="CHEBI:60519"/>
    </ligand>
</feature>
<dbReference type="InterPro" id="IPR010048">
    <property type="entry name" value="Hydroxylam_reduct"/>
</dbReference>
<dbReference type="FunFam" id="1.20.1270.20:FF:000001">
    <property type="entry name" value="Hydroxylamine reductase"/>
    <property type="match status" value="1"/>
</dbReference>
<comment type="cofactor">
    <cofactor evidence="8">
        <name>[4Fe-4S] cluster</name>
        <dbReference type="ChEBI" id="CHEBI:49883"/>
    </cofactor>
    <text evidence="8">Binds 1 [4Fe-4S] cluster.</text>
</comment>
<gene>
    <name evidence="8" type="primary">hcp</name>
    <name evidence="9" type="ORF">SAMN02745165_01451</name>
</gene>
<feature type="binding site" evidence="8">
    <location>
        <position position="472"/>
    </location>
    <ligand>
        <name>hybrid [4Fe-2O-2S] cluster</name>
        <dbReference type="ChEBI" id="CHEBI:60519"/>
    </ligand>
</feature>
<organism evidence="9 10">
    <name type="scientific">Malonomonas rubra DSM 5091</name>
    <dbReference type="NCBI Taxonomy" id="1122189"/>
    <lineage>
        <taxon>Bacteria</taxon>
        <taxon>Pseudomonadati</taxon>
        <taxon>Thermodesulfobacteriota</taxon>
        <taxon>Desulfuromonadia</taxon>
        <taxon>Desulfuromonadales</taxon>
        <taxon>Geopsychrobacteraceae</taxon>
        <taxon>Malonomonas</taxon>
    </lineage>
</organism>
<dbReference type="InterPro" id="IPR016100">
    <property type="entry name" value="Prismane_a-bundle"/>
</dbReference>
<proteinExistence type="inferred from homology"/>
<sequence length="564" mass="61449">MGIFDFLFGKKETETLPQAKETKDMSMFCYQCEQAANGGCSVVGVCGKQPDVAALQDLLIYSLKGIAFWANKAREAGKKDQEIDRFMIDGLFATVTNVDFDANEISKLVNEAVRLRGKAKALAGDVDGEIPQAAQDWALPASIDEQVKLGELHGVKDYSVDDDIHSVREIITYGIKGYAAYADHAKILGSESDEIYAFTHKALAAQLDDSLDLMANVNLALEAGKINYATMELLNKAHTDAYGHPEPTPVQLGTKAGKAILVSGHDLKFLEELLKQTEGTGVNIYTHGEMLPAHGYPGLKKYAHLVGNFGGAWQDQHKEFQQFPGAIIFNTNCIQKPAESYKDRLFTWGLVQWPGVKHVDGWDFSEVIKKAQECDGFEDAPGQEILTGFGHNAILGVADKVIEAVKGGAIKHFFLVGGCDGAKPGRNYYTEFVEQAPADTVILTLACGKFRFNKMDLGDIGGIPRLLDVGQCNDAYSAIQVAVALANAFECEVNDLPLSMVLSWYEQKAVAILLTLLYLGIKDIKIGPSLPAFITPNVLNFLVENYNIGPISTAEEDLKQILGA</sequence>
<dbReference type="NCBIfam" id="TIGR01703">
    <property type="entry name" value="hybrid_clust"/>
    <property type="match status" value="1"/>
</dbReference>